<evidence type="ECO:0008006" key="4">
    <source>
        <dbReference type="Google" id="ProtNLM"/>
    </source>
</evidence>
<dbReference type="eggNOG" id="ENOG5030ZR4">
    <property type="taxonomic scope" value="Bacteria"/>
</dbReference>
<dbReference type="InterPro" id="IPR025347">
    <property type="entry name" value="DUF4251"/>
</dbReference>
<gene>
    <name evidence="2" type="ORF">BN938_1121</name>
</gene>
<sequence>MKKLLFSIMLVAIVGVATAQNYSDKAIREAKRAERQQVYEAKLLQALKSQNFTFTANSMQANIGGFMNVPFAHNYFEVYPNFVDVNLPYLTAFAVVATPYIYNFTANQYTYTLYDNGEYWVVSVKIDSAINNQSPSITQSGTYNIHFQIYKKTGVTTLTITPSMSAAMTYQGFVTLN</sequence>
<proteinExistence type="predicted"/>
<name>A0A060R7H3_9BACT</name>
<evidence type="ECO:0000313" key="3">
    <source>
        <dbReference type="Proteomes" id="UP000027616"/>
    </source>
</evidence>
<dbReference type="AlphaFoldDB" id="A0A060R7H3"/>
<dbReference type="HOGENOM" id="CLU_1516248_0_0_10"/>
<feature type="chain" id="PRO_5001586357" description="DUF4251 domain-containing protein" evidence="1">
    <location>
        <begin position="20"/>
        <end position="177"/>
    </location>
</feature>
<dbReference type="OrthoDB" id="1097715at2"/>
<evidence type="ECO:0000313" key="2">
    <source>
        <dbReference type="EMBL" id="CDN31216.1"/>
    </source>
</evidence>
<accession>A0A060R7H3</accession>
<keyword evidence="1" id="KW-0732">Signal</keyword>
<feature type="signal peptide" evidence="1">
    <location>
        <begin position="1"/>
        <end position="19"/>
    </location>
</feature>
<dbReference type="Gene3D" id="2.40.128.410">
    <property type="match status" value="1"/>
</dbReference>
<dbReference type="EMBL" id="HG934468">
    <property type="protein sequence ID" value="CDN31216.1"/>
    <property type="molecule type" value="Genomic_DNA"/>
</dbReference>
<dbReference type="Proteomes" id="UP000027616">
    <property type="component" value="Chromosome I"/>
</dbReference>
<dbReference type="KEGG" id="rbc:BN938_1121"/>
<organism evidence="2 3">
    <name type="scientific">Mucinivorans hirudinis</name>
    <dbReference type="NCBI Taxonomy" id="1433126"/>
    <lineage>
        <taxon>Bacteria</taxon>
        <taxon>Pseudomonadati</taxon>
        <taxon>Bacteroidota</taxon>
        <taxon>Bacteroidia</taxon>
        <taxon>Bacteroidales</taxon>
        <taxon>Rikenellaceae</taxon>
        <taxon>Mucinivorans</taxon>
    </lineage>
</organism>
<reference evidence="2 3" key="1">
    <citation type="journal article" date="2015" name="Genome Announc.">
        <title>Complete Genome Sequence of the Novel Leech Symbiont Mucinivorans hirudinis M3T.</title>
        <authorList>
            <person name="Nelson M.C."/>
            <person name="Bomar L."/>
            <person name="Graf J."/>
        </authorList>
    </citation>
    <scope>NUCLEOTIDE SEQUENCE [LARGE SCALE GENOMIC DNA]</scope>
    <source>
        <strain evidence="3">M3</strain>
    </source>
</reference>
<protein>
    <recommendedName>
        <fullName evidence="4">DUF4251 domain-containing protein</fullName>
    </recommendedName>
</protein>
<dbReference type="Pfam" id="PF14059">
    <property type="entry name" value="DUF4251"/>
    <property type="match status" value="1"/>
</dbReference>
<evidence type="ECO:0000256" key="1">
    <source>
        <dbReference type="SAM" id="SignalP"/>
    </source>
</evidence>
<keyword evidence="3" id="KW-1185">Reference proteome</keyword>